<dbReference type="Proteomes" id="UP000316270">
    <property type="component" value="Chromosome 13"/>
</dbReference>
<reference evidence="1 2" key="1">
    <citation type="submission" date="2019-07" db="EMBL/GenBank/DDBJ databases">
        <title>Finished genome of Venturia effusa.</title>
        <authorList>
            <person name="Young C.A."/>
            <person name="Cox M.P."/>
            <person name="Ganley A.R.D."/>
            <person name="David W.J."/>
        </authorList>
    </citation>
    <scope>NUCLEOTIDE SEQUENCE [LARGE SCALE GENOMIC DNA]</scope>
    <source>
        <strain evidence="2">albino</strain>
    </source>
</reference>
<dbReference type="OrthoDB" id="10386226at2759"/>
<dbReference type="AlphaFoldDB" id="A0A517LJ46"/>
<organism evidence="1 2">
    <name type="scientific">Venturia effusa</name>
    <dbReference type="NCBI Taxonomy" id="50376"/>
    <lineage>
        <taxon>Eukaryota</taxon>
        <taxon>Fungi</taxon>
        <taxon>Dikarya</taxon>
        <taxon>Ascomycota</taxon>
        <taxon>Pezizomycotina</taxon>
        <taxon>Dothideomycetes</taxon>
        <taxon>Pleosporomycetidae</taxon>
        <taxon>Venturiales</taxon>
        <taxon>Venturiaceae</taxon>
        <taxon>Venturia</taxon>
    </lineage>
</organism>
<proteinExistence type="predicted"/>
<name>A0A517LJ46_9PEZI</name>
<evidence type="ECO:0000313" key="1">
    <source>
        <dbReference type="EMBL" id="QDS75653.1"/>
    </source>
</evidence>
<accession>A0A517LJ46</accession>
<protein>
    <submittedName>
        <fullName evidence="1">Uncharacterized protein</fullName>
    </submittedName>
</protein>
<sequence length="193" mass="22422">MSLQEASTKQEADGRPLKTAARIQKALFYLTLYDLPTETMSSSVRSAEPSAGSVDDPATKTTFLNLPLEIRQYIFSLSYDSQRSRLAQMQIPQSLHENIPHSRRTCVKTARSTETRFQELHLTTEIRDRAQQDHLEMAMWVRALQKTHESFDRETDFVETKWASELEVLEEKVKRELWECVDKCHNVKNWGSM</sequence>
<gene>
    <name evidence="1" type="ORF">FKW77_007122</name>
</gene>
<dbReference type="EMBL" id="CP042197">
    <property type="protein sequence ID" value="QDS75653.1"/>
    <property type="molecule type" value="Genomic_DNA"/>
</dbReference>
<keyword evidence="2" id="KW-1185">Reference proteome</keyword>
<evidence type="ECO:0000313" key="2">
    <source>
        <dbReference type="Proteomes" id="UP000316270"/>
    </source>
</evidence>